<protein>
    <submittedName>
        <fullName evidence="1">Uncharacterized protein</fullName>
    </submittedName>
</protein>
<gene>
    <name evidence="2" type="ORF">QYT958_LOCUS47496</name>
    <name evidence="1" type="ORF">UJA718_LOCUS47136</name>
</gene>
<accession>A0A821XDH7</accession>
<organism evidence="1 3">
    <name type="scientific">Rotaria socialis</name>
    <dbReference type="NCBI Taxonomy" id="392032"/>
    <lineage>
        <taxon>Eukaryota</taxon>
        <taxon>Metazoa</taxon>
        <taxon>Spiralia</taxon>
        <taxon>Gnathifera</taxon>
        <taxon>Rotifera</taxon>
        <taxon>Eurotatoria</taxon>
        <taxon>Bdelloidea</taxon>
        <taxon>Philodinida</taxon>
        <taxon>Philodinidae</taxon>
        <taxon>Rotaria</taxon>
    </lineage>
</organism>
<dbReference type="EMBL" id="CAJOBR010089704">
    <property type="protein sequence ID" value="CAF5138679.1"/>
    <property type="molecule type" value="Genomic_DNA"/>
</dbReference>
<feature type="non-terminal residue" evidence="1">
    <location>
        <position position="49"/>
    </location>
</feature>
<evidence type="ECO:0000313" key="3">
    <source>
        <dbReference type="Proteomes" id="UP000663873"/>
    </source>
</evidence>
<dbReference type="AlphaFoldDB" id="A0A821XDH7"/>
<reference evidence="1" key="1">
    <citation type="submission" date="2021-02" db="EMBL/GenBank/DDBJ databases">
        <authorList>
            <person name="Nowell W R."/>
        </authorList>
    </citation>
    <scope>NUCLEOTIDE SEQUENCE</scope>
</reference>
<sequence>MDYPYPMVPTEARLEKFKNIIIKYNINYDFAFRLRALEGFEIVLILDDS</sequence>
<evidence type="ECO:0000313" key="1">
    <source>
        <dbReference type="EMBL" id="CAF4936838.1"/>
    </source>
</evidence>
<evidence type="ECO:0000313" key="2">
    <source>
        <dbReference type="EMBL" id="CAF5138679.1"/>
    </source>
</evidence>
<proteinExistence type="predicted"/>
<keyword evidence="3" id="KW-1185">Reference proteome</keyword>
<dbReference type="Proteomes" id="UP000663848">
    <property type="component" value="Unassembled WGS sequence"/>
</dbReference>
<comment type="caution">
    <text evidence="1">The sequence shown here is derived from an EMBL/GenBank/DDBJ whole genome shotgun (WGS) entry which is preliminary data.</text>
</comment>
<name>A0A821XDH7_9BILA</name>
<dbReference type="Proteomes" id="UP000663873">
    <property type="component" value="Unassembled WGS sequence"/>
</dbReference>
<dbReference type="EMBL" id="CAJOBP010087784">
    <property type="protein sequence ID" value="CAF4936838.1"/>
    <property type="molecule type" value="Genomic_DNA"/>
</dbReference>